<organism evidence="1 2">
    <name type="scientific">Neosynechococcus sphagnicola sy1</name>
    <dbReference type="NCBI Taxonomy" id="1497020"/>
    <lineage>
        <taxon>Bacteria</taxon>
        <taxon>Bacillati</taxon>
        <taxon>Cyanobacteriota</taxon>
        <taxon>Cyanophyceae</taxon>
        <taxon>Neosynechococcales</taxon>
        <taxon>Neosynechococcaceae</taxon>
        <taxon>Neosynechococcus</taxon>
    </lineage>
</organism>
<dbReference type="GO" id="GO:0003887">
    <property type="term" value="F:DNA-directed DNA polymerase activity"/>
    <property type="evidence" value="ECO:0007669"/>
    <property type="project" value="UniProtKB-EC"/>
</dbReference>
<dbReference type="SUPFAM" id="SSF52540">
    <property type="entry name" value="P-loop containing nucleoside triphosphate hydrolases"/>
    <property type="match status" value="1"/>
</dbReference>
<evidence type="ECO:0000313" key="1">
    <source>
        <dbReference type="EMBL" id="KGF72349.1"/>
    </source>
</evidence>
<dbReference type="Gene3D" id="3.40.50.300">
    <property type="entry name" value="P-loop containing nucleotide triphosphate hydrolases"/>
    <property type="match status" value="1"/>
</dbReference>
<proteinExistence type="predicted"/>
<gene>
    <name evidence="1" type="ORF">DO97_09680</name>
</gene>
<keyword evidence="1" id="KW-0548">Nucleotidyltransferase</keyword>
<protein>
    <submittedName>
        <fullName evidence="1">DNA polymerase III subunit delta</fullName>
        <ecNumber evidence="1">2.7.7.7</ecNumber>
    </submittedName>
</protein>
<accession>A0A098TJH8</accession>
<dbReference type="GO" id="GO:0006261">
    <property type="term" value="P:DNA-templated DNA replication"/>
    <property type="evidence" value="ECO:0007669"/>
    <property type="project" value="TreeGrafter"/>
</dbReference>
<dbReference type="Pfam" id="PF13177">
    <property type="entry name" value="DNA_pol3_delta2"/>
    <property type="match status" value="1"/>
</dbReference>
<dbReference type="STRING" id="1497020.DO97_09680"/>
<comment type="caution">
    <text evidence="1">The sequence shown here is derived from an EMBL/GenBank/DDBJ whole genome shotgun (WGS) entry which is preliminary data.</text>
</comment>
<dbReference type="EMBL" id="JJML01000029">
    <property type="protein sequence ID" value="KGF72349.1"/>
    <property type="molecule type" value="Genomic_DNA"/>
</dbReference>
<dbReference type="EC" id="2.7.7.7" evidence="1"/>
<sequence>MTLNPATVFAPLLGQSQAVELLTQAVIRDRLAPAYLFAGADGVGRSLAAHCFIELLFSHSTAIPGKTRSPRLQQQNHPDLLWVEPSYLHQGQRLSAAEAAAAGVKRKAPPQIRIEQIREISRFLSRPPLEASRSVVVIEQAETMAEAAANGLLKTLEEPGQATLILLAGGGESLLPTLVSRCQRIPFYRLPSTVMAEVLTQVGREEILQHPQVLAIAQGSPGAAIASWHQLQNIPADLLQALTHLPQSSLREALDLARQIDQALDTEAQLWVVDYLQHGYWQIGNRRSQSLHFLERAKQSLRAYAQPRLVWEVTFMALCAAG</sequence>
<reference evidence="1 2" key="1">
    <citation type="journal article" date="2014" name="Mol. Ecol.">
        <title>Evolution of Synechococcus.</title>
        <authorList>
            <person name="Dvorak P."/>
            <person name="Casamatta D."/>
            <person name="Hasler P."/>
            <person name="Poulickova A."/>
            <person name="Ondrej V."/>
            <person name="Sanges R."/>
        </authorList>
    </citation>
    <scope>NUCLEOTIDE SEQUENCE [LARGE SCALE GENOMIC DNA]</scope>
    <source>
        <strain evidence="1 2">CAUP A 1101</strain>
    </source>
</reference>
<dbReference type="AlphaFoldDB" id="A0A098TJH8"/>
<dbReference type="InterPro" id="IPR050238">
    <property type="entry name" value="DNA_Rep/Repair_Clamp_Loader"/>
</dbReference>
<dbReference type="InterPro" id="IPR027417">
    <property type="entry name" value="P-loop_NTPase"/>
</dbReference>
<dbReference type="Proteomes" id="UP000030170">
    <property type="component" value="Unassembled WGS sequence"/>
</dbReference>
<evidence type="ECO:0000313" key="2">
    <source>
        <dbReference type="Proteomes" id="UP000030170"/>
    </source>
</evidence>
<dbReference type="NCBIfam" id="NF005638">
    <property type="entry name" value="PRK07399.1"/>
    <property type="match status" value="1"/>
</dbReference>
<name>A0A098TJH8_9CYAN</name>
<dbReference type="PANTHER" id="PTHR11669:SF8">
    <property type="entry name" value="DNA POLYMERASE III SUBUNIT DELTA"/>
    <property type="match status" value="1"/>
</dbReference>
<dbReference type="PANTHER" id="PTHR11669">
    <property type="entry name" value="REPLICATION FACTOR C / DNA POLYMERASE III GAMMA-TAU SUBUNIT"/>
    <property type="match status" value="1"/>
</dbReference>
<keyword evidence="1" id="KW-0808">Transferase</keyword>
<keyword evidence="2" id="KW-1185">Reference proteome</keyword>